<accession>A0A6J1L0S6</accession>
<dbReference type="GeneID" id="111498071"/>
<dbReference type="Proteomes" id="UP000504608">
    <property type="component" value="Unplaced"/>
</dbReference>
<evidence type="ECO:0000313" key="3">
    <source>
        <dbReference type="RefSeq" id="XP_023004893.1"/>
    </source>
</evidence>
<dbReference type="KEGG" id="cmax:111498071"/>
<dbReference type="GO" id="GO:0009507">
    <property type="term" value="C:chloroplast"/>
    <property type="evidence" value="ECO:0007669"/>
    <property type="project" value="InterPro"/>
</dbReference>
<evidence type="ECO:0000313" key="2">
    <source>
        <dbReference type="Proteomes" id="UP000504608"/>
    </source>
</evidence>
<feature type="compositionally biased region" description="Basic and acidic residues" evidence="1">
    <location>
        <begin position="18"/>
        <end position="28"/>
    </location>
</feature>
<feature type="region of interest" description="Disordered" evidence="1">
    <location>
        <begin position="18"/>
        <end position="56"/>
    </location>
</feature>
<dbReference type="Pfam" id="PF07207">
    <property type="entry name" value="Lir1"/>
    <property type="match status" value="1"/>
</dbReference>
<dbReference type="AlphaFoldDB" id="A0A6J1L0S6"/>
<reference evidence="3" key="1">
    <citation type="submission" date="2025-08" db="UniProtKB">
        <authorList>
            <consortium name="RefSeq"/>
        </authorList>
    </citation>
    <scope>IDENTIFICATION</scope>
    <source>
        <tissue evidence="3">Young leaves</tissue>
    </source>
</reference>
<gene>
    <name evidence="3" type="primary">LOC111498071</name>
</gene>
<dbReference type="OrthoDB" id="2011897at2759"/>
<dbReference type="RefSeq" id="XP_023004893.1">
    <property type="nucleotide sequence ID" value="XM_023149125.1"/>
</dbReference>
<name>A0A6J1L0S6_CUCMA</name>
<feature type="compositionally biased region" description="Basic and acidic residues" evidence="1">
    <location>
        <begin position="37"/>
        <end position="54"/>
    </location>
</feature>
<keyword evidence="2" id="KW-1185">Reference proteome</keyword>
<dbReference type="InterPro" id="IPR009856">
    <property type="entry name" value="Lir1"/>
</dbReference>
<organism evidence="2 3">
    <name type="scientific">Cucurbita maxima</name>
    <name type="common">Pumpkin</name>
    <name type="synonym">Winter squash</name>
    <dbReference type="NCBI Taxonomy" id="3661"/>
    <lineage>
        <taxon>Eukaryota</taxon>
        <taxon>Viridiplantae</taxon>
        <taxon>Streptophyta</taxon>
        <taxon>Embryophyta</taxon>
        <taxon>Tracheophyta</taxon>
        <taxon>Spermatophyta</taxon>
        <taxon>Magnoliopsida</taxon>
        <taxon>eudicotyledons</taxon>
        <taxon>Gunneridae</taxon>
        <taxon>Pentapetalae</taxon>
        <taxon>rosids</taxon>
        <taxon>fabids</taxon>
        <taxon>Cucurbitales</taxon>
        <taxon>Cucurbitaceae</taxon>
        <taxon>Cucurbiteae</taxon>
        <taxon>Cucurbita</taxon>
    </lineage>
</organism>
<protein>
    <submittedName>
        <fullName evidence="3">Uncharacterized protein LOC111498071</fullName>
    </submittedName>
</protein>
<proteinExistence type="predicted"/>
<dbReference type="PANTHER" id="PTHR36762:SF2">
    <property type="entry name" value="LIGHT-REGULATED PROTEIN 1, CHLOROPLASTIC"/>
    <property type="match status" value="1"/>
</dbReference>
<sequence length="195" mass="21425">MACFGVILSVLLTSRDPRERALSDREDGSGSGGSVGRWRDESVEPREAVDKSMRGEGVAEEEEMVLALRIAGVCASELPEDRPCSDELLHLHHHALSSHQPPNQRPSQCLRGPYEGTPLLKLNVNVPPYKHRAFPAEACDTVGGEACDVDMYPEVKLKPEAKRGGGVSEPVDREHLQYDRPKTVFPAEACDDLGW</sequence>
<dbReference type="PANTHER" id="PTHR36762">
    <property type="entry name" value="LIGHT-REGULATED PROTEIN 1, CHLOROPLASTIC"/>
    <property type="match status" value="1"/>
</dbReference>
<evidence type="ECO:0000256" key="1">
    <source>
        <dbReference type="SAM" id="MobiDB-lite"/>
    </source>
</evidence>